<dbReference type="RefSeq" id="XP_002845179.1">
    <property type="nucleotide sequence ID" value="XM_002845133.1"/>
</dbReference>
<feature type="transmembrane region" description="Helical" evidence="6">
    <location>
        <begin position="48"/>
        <end position="76"/>
    </location>
</feature>
<keyword evidence="9" id="KW-1185">Reference proteome</keyword>
<feature type="transmembrane region" description="Helical" evidence="6">
    <location>
        <begin position="269"/>
        <end position="290"/>
    </location>
</feature>
<protein>
    <recommendedName>
        <fullName evidence="7">Major facilitator superfamily (MFS) profile domain-containing protein</fullName>
    </recommendedName>
</protein>
<dbReference type="GeneID" id="9226964"/>
<feature type="region of interest" description="Disordered" evidence="5">
    <location>
        <begin position="19"/>
        <end position="38"/>
    </location>
</feature>
<accession>C5FWP0</accession>
<dbReference type="SUPFAM" id="SSF103473">
    <property type="entry name" value="MFS general substrate transporter"/>
    <property type="match status" value="1"/>
</dbReference>
<feature type="transmembrane region" description="Helical" evidence="6">
    <location>
        <begin position="517"/>
        <end position="537"/>
    </location>
</feature>
<feature type="transmembrane region" description="Helical" evidence="6">
    <location>
        <begin position="241"/>
        <end position="263"/>
    </location>
</feature>
<gene>
    <name evidence="8" type="ORF">MCYG_07143</name>
</gene>
<evidence type="ECO:0000256" key="1">
    <source>
        <dbReference type="ARBA" id="ARBA00004141"/>
    </source>
</evidence>
<keyword evidence="4 6" id="KW-0472">Membrane</keyword>
<dbReference type="eggNOG" id="KOG0254">
    <property type="taxonomic scope" value="Eukaryota"/>
</dbReference>
<organism evidence="8 9">
    <name type="scientific">Arthroderma otae (strain ATCC MYA-4605 / CBS 113480)</name>
    <name type="common">Microsporum canis</name>
    <dbReference type="NCBI Taxonomy" id="554155"/>
    <lineage>
        <taxon>Eukaryota</taxon>
        <taxon>Fungi</taxon>
        <taxon>Dikarya</taxon>
        <taxon>Ascomycota</taxon>
        <taxon>Pezizomycotina</taxon>
        <taxon>Eurotiomycetes</taxon>
        <taxon>Eurotiomycetidae</taxon>
        <taxon>Onygenales</taxon>
        <taxon>Arthrodermataceae</taxon>
        <taxon>Microsporum</taxon>
    </lineage>
</organism>
<dbReference type="InterPro" id="IPR020846">
    <property type="entry name" value="MFS_dom"/>
</dbReference>
<feature type="transmembrane region" description="Helical" evidence="6">
    <location>
        <begin position="175"/>
        <end position="193"/>
    </location>
</feature>
<feature type="transmembrane region" description="Helical" evidence="6">
    <location>
        <begin position="205"/>
        <end position="229"/>
    </location>
</feature>
<dbReference type="PANTHER" id="PTHR23501">
    <property type="entry name" value="MAJOR FACILITATOR SUPERFAMILY"/>
    <property type="match status" value="1"/>
</dbReference>
<evidence type="ECO:0000259" key="7">
    <source>
        <dbReference type="PROSITE" id="PS50850"/>
    </source>
</evidence>
<dbReference type="VEuPathDB" id="FungiDB:MCYG_07143"/>
<dbReference type="PANTHER" id="PTHR23501:SF156">
    <property type="entry name" value="TRANSPORTER, PUTATIVE-RELATED"/>
    <property type="match status" value="1"/>
</dbReference>
<dbReference type="Pfam" id="PF07690">
    <property type="entry name" value="MFS_1"/>
    <property type="match status" value="1"/>
</dbReference>
<feature type="transmembrane region" description="Helical" evidence="6">
    <location>
        <begin position="407"/>
        <end position="430"/>
    </location>
</feature>
<evidence type="ECO:0000256" key="2">
    <source>
        <dbReference type="ARBA" id="ARBA00022692"/>
    </source>
</evidence>
<evidence type="ECO:0000256" key="6">
    <source>
        <dbReference type="SAM" id="Phobius"/>
    </source>
</evidence>
<feature type="transmembrane region" description="Helical" evidence="6">
    <location>
        <begin position="310"/>
        <end position="330"/>
    </location>
</feature>
<dbReference type="Proteomes" id="UP000002035">
    <property type="component" value="Unassembled WGS sequence"/>
</dbReference>
<feature type="domain" description="Major facilitator superfamily (MFS) profile" evidence="7">
    <location>
        <begin position="51"/>
        <end position="544"/>
    </location>
</feature>
<keyword evidence="2 6" id="KW-0812">Transmembrane</keyword>
<dbReference type="HOGENOM" id="CLU_000960_22_0_1"/>
<dbReference type="EMBL" id="DS995706">
    <property type="protein sequence ID" value="EEQ34324.1"/>
    <property type="molecule type" value="Genomic_DNA"/>
</dbReference>
<evidence type="ECO:0000256" key="3">
    <source>
        <dbReference type="ARBA" id="ARBA00022989"/>
    </source>
</evidence>
<dbReference type="AlphaFoldDB" id="C5FWP0"/>
<evidence type="ECO:0000313" key="9">
    <source>
        <dbReference type="Proteomes" id="UP000002035"/>
    </source>
</evidence>
<dbReference type="GO" id="GO:0022857">
    <property type="term" value="F:transmembrane transporter activity"/>
    <property type="evidence" value="ECO:0007669"/>
    <property type="project" value="InterPro"/>
</dbReference>
<feature type="transmembrane region" description="Helical" evidence="6">
    <location>
        <begin position="142"/>
        <end position="163"/>
    </location>
</feature>
<dbReference type="OrthoDB" id="4139357at2759"/>
<evidence type="ECO:0000313" key="8">
    <source>
        <dbReference type="EMBL" id="EEQ34324.1"/>
    </source>
</evidence>
<evidence type="ECO:0000256" key="4">
    <source>
        <dbReference type="ARBA" id="ARBA00023136"/>
    </source>
</evidence>
<feature type="transmembrane region" description="Helical" evidence="6">
    <location>
        <begin position="442"/>
        <end position="462"/>
    </location>
</feature>
<evidence type="ECO:0000256" key="5">
    <source>
        <dbReference type="SAM" id="MobiDB-lite"/>
    </source>
</evidence>
<keyword evidence="3 6" id="KW-1133">Transmembrane helix</keyword>
<proteinExistence type="predicted"/>
<name>C5FWP0_ARTOC</name>
<dbReference type="Gene3D" id="1.20.1250.20">
    <property type="entry name" value="MFS general substrate transporter like domains"/>
    <property type="match status" value="1"/>
</dbReference>
<feature type="transmembrane region" description="Helical" evidence="6">
    <location>
        <begin position="350"/>
        <end position="369"/>
    </location>
</feature>
<feature type="transmembrane region" description="Helical" evidence="6">
    <location>
        <begin position="117"/>
        <end position="136"/>
    </location>
</feature>
<dbReference type="GO" id="GO:0005886">
    <property type="term" value="C:plasma membrane"/>
    <property type="evidence" value="ECO:0007669"/>
    <property type="project" value="TreeGrafter"/>
</dbReference>
<dbReference type="OMA" id="QAVGFIP"/>
<dbReference type="PROSITE" id="PS50850">
    <property type="entry name" value="MFS"/>
    <property type="match status" value="1"/>
</dbReference>
<dbReference type="InterPro" id="IPR011701">
    <property type="entry name" value="MFS"/>
</dbReference>
<dbReference type="PRINTS" id="PR01036">
    <property type="entry name" value="TCRTETB"/>
</dbReference>
<comment type="subcellular location">
    <subcellularLocation>
        <location evidence="1">Membrane</location>
        <topology evidence="1">Multi-pass membrane protein</topology>
    </subcellularLocation>
</comment>
<dbReference type="InterPro" id="IPR036259">
    <property type="entry name" value="MFS_trans_sf"/>
</dbReference>
<sequence length="560" mass="60662">MSYCTDAFLILMEKVESRDDRAASQTEPGSNEIREDGVTKPQGKHYSFYLSILMLASISLIVAWDVTALSLALPVIAGQLHGTNFQSFWASLAFTLGIAVTQPIYASISDVVGRKHVLYASIVLFGIGSIVFATATDMNIIVAGRLIKGLGAGGLDVLQTIILCDITTLKERPRWLGVLSLANAVGAVTGPFIGGVFAEKVGWQWLGWVNLMTVSIAGVLAFFFLHLMPIEGDIKDKMRKLDWAGFALFAVIGTAISLPLSWANMPYAWASWQTLVPLIIGVLLIIPLGFIEKRAEVPMIPYQIFDNISIITGTVTGTIYGSLLNPIVLYLPLFFQAVYLETPIEAAKSTLPLCCLVVATSVIVSMLIDWSRKYRIAVWVGWIVITIFLGLSYTIGPDSGRARTYAFQALLGVGLGTVLVSTQISVLASVRRVDDHGLASGMLVTTRFIGSLLGLAICSTIFNSMFAKGLSSFKGNLPEQLAALEDASQAVGFIPRLREVHVSEDIMHVVTGAYKDAFQTIWVVLTAFSALGAILSVMTREYSLEKDDVGRQGFKAPSSK</sequence>
<feature type="transmembrane region" description="Helical" evidence="6">
    <location>
        <begin position="88"/>
        <end position="105"/>
    </location>
</feature>
<reference evidence="9" key="1">
    <citation type="journal article" date="2012" name="MBio">
        <title>Comparative genome analysis of Trichophyton rubrum and related dermatophytes reveals candidate genes involved in infection.</title>
        <authorList>
            <person name="Martinez D.A."/>
            <person name="Oliver B.G."/>
            <person name="Graeser Y."/>
            <person name="Goldberg J.M."/>
            <person name="Li W."/>
            <person name="Martinez-Rossi N.M."/>
            <person name="Monod M."/>
            <person name="Shelest E."/>
            <person name="Barton R.C."/>
            <person name="Birch E."/>
            <person name="Brakhage A.A."/>
            <person name="Chen Z."/>
            <person name="Gurr S.J."/>
            <person name="Heiman D."/>
            <person name="Heitman J."/>
            <person name="Kosti I."/>
            <person name="Rossi A."/>
            <person name="Saif S."/>
            <person name="Samalova M."/>
            <person name="Saunders C.W."/>
            <person name="Shea T."/>
            <person name="Summerbell R.C."/>
            <person name="Xu J."/>
            <person name="Young S."/>
            <person name="Zeng Q."/>
            <person name="Birren B.W."/>
            <person name="Cuomo C.A."/>
            <person name="White T.C."/>
        </authorList>
    </citation>
    <scope>NUCLEOTIDE SEQUENCE [LARGE SCALE GENOMIC DNA]</scope>
    <source>
        <strain evidence="9">ATCC MYA-4605 / CBS 113480</strain>
    </source>
</reference>
<feature type="transmembrane region" description="Helical" evidence="6">
    <location>
        <begin position="376"/>
        <end position="395"/>
    </location>
</feature>